<dbReference type="PANTHER" id="PTHR10900">
    <property type="entry name" value="PERIOSTIN-RELATED"/>
    <property type="match status" value="1"/>
</dbReference>
<dbReference type="Proteomes" id="UP001214250">
    <property type="component" value="Chromosome 1"/>
</dbReference>
<feature type="domain" description="FAS1" evidence="2">
    <location>
        <begin position="27"/>
        <end position="159"/>
    </location>
</feature>
<evidence type="ECO:0000313" key="4">
    <source>
        <dbReference type="Proteomes" id="UP001214250"/>
    </source>
</evidence>
<dbReference type="Pfam" id="PF02469">
    <property type="entry name" value="Fasciclin"/>
    <property type="match status" value="1"/>
</dbReference>
<dbReference type="SUPFAM" id="SSF82153">
    <property type="entry name" value="FAS1 domain"/>
    <property type="match status" value="1"/>
</dbReference>
<keyword evidence="1" id="KW-0732">Signal</keyword>
<dbReference type="EMBL" id="CP117811">
    <property type="protein sequence ID" value="WDE95315.1"/>
    <property type="molecule type" value="Genomic_DNA"/>
</dbReference>
<protein>
    <submittedName>
        <fullName evidence="3">Heme-binding protein</fullName>
    </submittedName>
</protein>
<proteinExistence type="predicted"/>
<dbReference type="PANTHER" id="PTHR10900:SF77">
    <property type="entry name" value="FI19380P1"/>
    <property type="match status" value="1"/>
</dbReference>
<dbReference type="InterPro" id="IPR000782">
    <property type="entry name" value="FAS1_domain"/>
</dbReference>
<keyword evidence="4" id="KW-1185">Reference proteome</keyword>
<evidence type="ECO:0000313" key="3">
    <source>
        <dbReference type="EMBL" id="WDE95315.1"/>
    </source>
</evidence>
<dbReference type="PROSITE" id="PS50213">
    <property type="entry name" value="FAS1"/>
    <property type="match status" value="1"/>
</dbReference>
<feature type="chain" id="PRO_5047549025" evidence="1">
    <location>
        <begin position="29"/>
        <end position="438"/>
    </location>
</feature>
<sequence>MKKYFTLILSLILLTQLSASLMGGSQLANIVDTAQSAKQFKILIAALKQADLAEVLNKPGPFTVLAPNDEAFGKLPLGTVESLLQEDNRDKLIAILKAHVISGSLDARQLVASQSLINLQGQSMPVTFNKGQLNISGVNLIATDIKASNGVIHILDTVILPTVELSNSLKMRQLIEFSIAQGVPLFNKGELQACAAIYELCAQSLSHFNSDDISKNLATELTQTLEKVSRSDDARSNAWLLRSSLDKVYAELTNPIHQSSKPIKKSQYEFKVILEADLPRGFPAPGPLNKLIVKQYPAYRSAKLQSSKGQSLSFMKLFGHIKNNKISMTAPVEMQIDKTTGQRQSMAFLYGDKNIGTAGLLNSGVAVVDEVAQDYVSIGLSGRESSELIKDAIAQIDAWLLENPSYTSAGEVRLLAYNSPMIPASKRFWEVQLPIKKQ</sequence>
<dbReference type="InterPro" id="IPR011256">
    <property type="entry name" value="Reg_factor_effector_dom_sf"/>
</dbReference>
<evidence type="ECO:0000256" key="1">
    <source>
        <dbReference type="SAM" id="SignalP"/>
    </source>
</evidence>
<feature type="signal peptide" evidence="1">
    <location>
        <begin position="1"/>
        <end position="28"/>
    </location>
</feature>
<dbReference type="RefSeq" id="WP_274148764.1">
    <property type="nucleotide sequence ID" value="NZ_CP117811.1"/>
</dbReference>
<dbReference type="Gene3D" id="3.20.80.10">
    <property type="entry name" value="Regulatory factor, effector binding domain"/>
    <property type="match status" value="1"/>
</dbReference>
<dbReference type="SMART" id="SM00554">
    <property type="entry name" value="FAS1"/>
    <property type="match status" value="1"/>
</dbReference>
<dbReference type="InterPro" id="IPR036378">
    <property type="entry name" value="FAS1_dom_sf"/>
</dbReference>
<accession>A0ABY7VMQ9</accession>
<gene>
    <name evidence="3" type="ORF">PQO03_06225</name>
</gene>
<evidence type="ECO:0000259" key="2">
    <source>
        <dbReference type="PROSITE" id="PS50213"/>
    </source>
</evidence>
<name>A0ABY7VMQ9_9BACT</name>
<reference evidence="3 4" key="1">
    <citation type="submission" date="2023-02" db="EMBL/GenBank/DDBJ databases">
        <title>Genome sequence of Lentisphaera profundi SAORIC-696.</title>
        <authorList>
            <person name="Kim e."/>
            <person name="Cho J.-C."/>
            <person name="Choi A."/>
            <person name="Kang I."/>
        </authorList>
    </citation>
    <scope>NUCLEOTIDE SEQUENCE [LARGE SCALE GENOMIC DNA]</scope>
    <source>
        <strain evidence="3 4">SAORIC-696</strain>
    </source>
</reference>
<dbReference type="SUPFAM" id="SSF55136">
    <property type="entry name" value="Probable bacterial effector-binding domain"/>
    <property type="match status" value="1"/>
</dbReference>
<dbReference type="Pfam" id="PF04832">
    <property type="entry name" value="SOUL"/>
    <property type="match status" value="1"/>
</dbReference>
<dbReference type="InterPro" id="IPR050904">
    <property type="entry name" value="Adhesion/Biosynth-related"/>
</dbReference>
<dbReference type="InterPro" id="IPR006917">
    <property type="entry name" value="SOUL_heme-bd"/>
</dbReference>
<organism evidence="3 4">
    <name type="scientific">Lentisphaera profundi</name>
    <dbReference type="NCBI Taxonomy" id="1658616"/>
    <lineage>
        <taxon>Bacteria</taxon>
        <taxon>Pseudomonadati</taxon>
        <taxon>Lentisphaerota</taxon>
        <taxon>Lentisphaeria</taxon>
        <taxon>Lentisphaerales</taxon>
        <taxon>Lentisphaeraceae</taxon>
        <taxon>Lentisphaera</taxon>
    </lineage>
</organism>
<dbReference type="Gene3D" id="2.30.180.10">
    <property type="entry name" value="FAS1 domain"/>
    <property type="match status" value="1"/>
</dbReference>